<keyword evidence="3" id="KW-0813">Transport</keyword>
<organism evidence="9 10">
    <name type="scientific">Rivihabitans pingtungensis</name>
    <dbReference type="NCBI Taxonomy" id="1054498"/>
    <lineage>
        <taxon>Bacteria</taxon>
        <taxon>Pseudomonadati</taxon>
        <taxon>Pseudomonadota</taxon>
        <taxon>Betaproteobacteria</taxon>
        <taxon>Neisseriales</taxon>
        <taxon>Aquaspirillaceae</taxon>
        <taxon>Rivihabitans</taxon>
    </lineage>
</organism>
<keyword evidence="4 8" id="KW-1003">Cell membrane</keyword>
<feature type="transmembrane region" description="Helical" evidence="8">
    <location>
        <begin position="133"/>
        <end position="164"/>
    </location>
</feature>
<comment type="subcellular location">
    <subcellularLocation>
        <location evidence="1 8">Cell membrane</location>
        <topology evidence="1 8">Multi-pass membrane protein</topology>
    </subcellularLocation>
</comment>
<keyword evidence="7 8" id="KW-0472">Membrane</keyword>
<evidence type="ECO:0000313" key="9">
    <source>
        <dbReference type="EMBL" id="PXX74668.1"/>
    </source>
</evidence>
<gene>
    <name evidence="9" type="ORF">DFR34_1294</name>
</gene>
<protein>
    <recommendedName>
        <fullName evidence="8">Probable membrane transporter protein</fullName>
    </recommendedName>
</protein>
<feature type="transmembrane region" description="Helical" evidence="8">
    <location>
        <begin position="71"/>
        <end position="89"/>
    </location>
</feature>
<proteinExistence type="inferred from homology"/>
<evidence type="ECO:0000313" key="10">
    <source>
        <dbReference type="Proteomes" id="UP000247555"/>
    </source>
</evidence>
<dbReference type="Pfam" id="PF01925">
    <property type="entry name" value="TauE"/>
    <property type="match status" value="1"/>
</dbReference>
<comment type="caution">
    <text evidence="9">The sequence shown here is derived from an EMBL/GenBank/DDBJ whole genome shotgun (WGS) entry which is preliminary data.</text>
</comment>
<evidence type="ECO:0000256" key="7">
    <source>
        <dbReference type="ARBA" id="ARBA00023136"/>
    </source>
</evidence>
<evidence type="ECO:0000256" key="3">
    <source>
        <dbReference type="ARBA" id="ARBA00022448"/>
    </source>
</evidence>
<reference evidence="9 10" key="1">
    <citation type="submission" date="2018-05" db="EMBL/GenBank/DDBJ databases">
        <title>Genomic Encyclopedia of Type Strains, Phase IV (KMG-IV): sequencing the most valuable type-strain genomes for metagenomic binning, comparative biology and taxonomic classification.</title>
        <authorList>
            <person name="Goeker M."/>
        </authorList>
    </citation>
    <scope>NUCLEOTIDE SEQUENCE [LARGE SCALE GENOMIC DNA]</scope>
    <source>
        <strain evidence="9 10">DSM 29661</strain>
    </source>
</reference>
<keyword evidence="10" id="KW-1185">Reference proteome</keyword>
<evidence type="ECO:0000256" key="6">
    <source>
        <dbReference type="ARBA" id="ARBA00022989"/>
    </source>
</evidence>
<feature type="transmembrane region" description="Helical" evidence="8">
    <location>
        <begin position="176"/>
        <end position="198"/>
    </location>
</feature>
<evidence type="ECO:0000256" key="5">
    <source>
        <dbReference type="ARBA" id="ARBA00022692"/>
    </source>
</evidence>
<evidence type="ECO:0000256" key="4">
    <source>
        <dbReference type="ARBA" id="ARBA00022475"/>
    </source>
</evidence>
<dbReference type="Proteomes" id="UP000247555">
    <property type="component" value="Unassembled WGS sequence"/>
</dbReference>
<feature type="transmembrane region" description="Helical" evidence="8">
    <location>
        <begin position="96"/>
        <end position="113"/>
    </location>
</feature>
<dbReference type="PANTHER" id="PTHR30269">
    <property type="entry name" value="TRANSMEMBRANE PROTEIN YFCA"/>
    <property type="match status" value="1"/>
</dbReference>
<dbReference type="InterPro" id="IPR052017">
    <property type="entry name" value="TSUP"/>
</dbReference>
<feature type="transmembrane region" description="Helical" evidence="8">
    <location>
        <begin position="226"/>
        <end position="244"/>
    </location>
</feature>
<evidence type="ECO:0000256" key="2">
    <source>
        <dbReference type="ARBA" id="ARBA00009142"/>
    </source>
</evidence>
<accession>A0A318KHM0</accession>
<comment type="similarity">
    <text evidence="2 8">Belongs to the 4-toluene sulfonate uptake permease (TSUP) (TC 2.A.102) family.</text>
</comment>
<keyword evidence="6 8" id="KW-1133">Transmembrane helix</keyword>
<keyword evidence="5 8" id="KW-0812">Transmembrane</keyword>
<dbReference type="AlphaFoldDB" id="A0A318KHM0"/>
<dbReference type="EMBL" id="QJKI01000029">
    <property type="protein sequence ID" value="PXX74668.1"/>
    <property type="molecule type" value="Genomic_DNA"/>
</dbReference>
<sequence>MLLALALFAAALLAGVVNALAGGGLLFTFPALVALGVPPVAANATANIASWPGYASAAFAMRRELAHAGGLRLLLITGVAGGVTGAALLKVMSAQVFSYLVPWLLLLATLLFWQGRALLAWLGRDHHAVNRRWLAVGSWLVSVYGGFFGGGMGVMMMTLFSLCGIPSLFTQNALKIFLSLVLNTASVIVLLAAGLAVWEHIPPLALGYVLGGYAGGRVMNHLPQHWLRAGVVGFGLVMSGYFFWRAYL</sequence>
<dbReference type="OrthoDB" id="9807082at2"/>
<dbReference type="RefSeq" id="WP_110391968.1">
    <property type="nucleotide sequence ID" value="NZ_DALYFX010000163.1"/>
</dbReference>
<name>A0A318KHM0_9NEIS</name>
<dbReference type="InterPro" id="IPR002781">
    <property type="entry name" value="TM_pro_TauE-like"/>
</dbReference>
<dbReference type="PANTHER" id="PTHR30269:SF0">
    <property type="entry name" value="MEMBRANE TRANSPORTER PROTEIN YFCA-RELATED"/>
    <property type="match status" value="1"/>
</dbReference>
<evidence type="ECO:0000256" key="1">
    <source>
        <dbReference type="ARBA" id="ARBA00004651"/>
    </source>
</evidence>
<dbReference type="GO" id="GO:0005886">
    <property type="term" value="C:plasma membrane"/>
    <property type="evidence" value="ECO:0007669"/>
    <property type="project" value="UniProtKB-SubCell"/>
</dbReference>
<evidence type="ECO:0000256" key="8">
    <source>
        <dbReference type="RuleBase" id="RU363041"/>
    </source>
</evidence>